<feature type="chain" id="PRO_5006615881" description="DUF1849 family protein" evidence="2">
    <location>
        <begin position="23"/>
        <end position="277"/>
    </location>
</feature>
<dbReference type="RefSeq" id="WP_096357327.1">
    <property type="nucleotide sequence ID" value="NZ_AP014946.1"/>
</dbReference>
<organism evidence="3 4">
    <name type="scientific">Variibacter gotjawalensis</name>
    <dbReference type="NCBI Taxonomy" id="1333996"/>
    <lineage>
        <taxon>Bacteria</taxon>
        <taxon>Pseudomonadati</taxon>
        <taxon>Pseudomonadota</taxon>
        <taxon>Alphaproteobacteria</taxon>
        <taxon>Hyphomicrobiales</taxon>
        <taxon>Nitrobacteraceae</taxon>
        <taxon>Variibacter</taxon>
    </lineage>
</organism>
<dbReference type="EMBL" id="AP014946">
    <property type="protein sequence ID" value="BAT60795.1"/>
    <property type="molecule type" value="Genomic_DNA"/>
</dbReference>
<feature type="compositionally biased region" description="Polar residues" evidence="1">
    <location>
        <begin position="122"/>
        <end position="134"/>
    </location>
</feature>
<dbReference type="AlphaFoldDB" id="A0A0S3PY15"/>
<dbReference type="Proteomes" id="UP000236884">
    <property type="component" value="Chromosome"/>
</dbReference>
<evidence type="ECO:0000256" key="2">
    <source>
        <dbReference type="SAM" id="SignalP"/>
    </source>
</evidence>
<keyword evidence="4" id="KW-1185">Reference proteome</keyword>
<gene>
    <name evidence="3" type="ORF">GJW-30_1_03345</name>
</gene>
<sequence>MGYRSNFAGLALVALLGGTALAQPPDQAPLAGHRAVYDLSLVRTSGKDSLDSVRGRILYDFAGSPCEGYTLNFRQVTELDSGEGKKVTSDLRTTNFEDGDGSSFRFVTQNFLDNKPADHSEGQGSRSGAKSSVKLTKPAAKTVELGDVIFPSEHMRQIIITARDGKKLLEVAVYDGSDNGEKIYNSLTVIGGEIAAGAKAPDDAAAGQASLASLKRWPVTISYFEKGKNDGDQTPAYAISFEIYENGVARAIKIDYGTFALDGKLSGLEMREAKACK</sequence>
<dbReference type="OrthoDB" id="9815514at2"/>
<keyword evidence="2" id="KW-0732">Signal</keyword>
<dbReference type="InterPro" id="IPR015000">
    <property type="entry name" value="EipB-like"/>
</dbReference>
<feature type="signal peptide" evidence="2">
    <location>
        <begin position="1"/>
        <end position="22"/>
    </location>
</feature>
<evidence type="ECO:0000313" key="3">
    <source>
        <dbReference type="EMBL" id="BAT60795.1"/>
    </source>
</evidence>
<dbReference type="Pfam" id="PF08904">
    <property type="entry name" value="EipB_like"/>
    <property type="match status" value="1"/>
</dbReference>
<dbReference type="KEGG" id="vgo:GJW-30_1_03345"/>
<accession>A0A0S3PY15</accession>
<evidence type="ECO:0000313" key="4">
    <source>
        <dbReference type="Proteomes" id="UP000236884"/>
    </source>
</evidence>
<protein>
    <recommendedName>
        <fullName evidence="5">DUF1849 family protein</fullName>
    </recommendedName>
</protein>
<reference evidence="3 4" key="1">
    <citation type="submission" date="2015-08" db="EMBL/GenBank/DDBJ databases">
        <title>Investigation of the bacterial diversity of lava forest soil.</title>
        <authorList>
            <person name="Lee J.S."/>
        </authorList>
    </citation>
    <scope>NUCLEOTIDE SEQUENCE [LARGE SCALE GENOMIC DNA]</scope>
    <source>
        <strain evidence="3 4">GJW-30</strain>
    </source>
</reference>
<proteinExistence type="predicted"/>
<evidence type="ECO:0008006" key="5">
    <source>
        <dbReference type="Google" id="ProtNLM"/>
    </source>
</evidence>
<evidence type="ECO:0000256" key="1">
    <source>
        <dbReference type="SAM" id="MobiDB-lite"/>
    </source>
</evidence>
<feature type="region of interest" description="Disordered" evidence="1">
    <location>
        <begin position="115"/>
        <end position="135"/>
    </location>
</feature>
<name>A0A0S3PY15_9BRAD</name>